<comment type="subcellular location">
    <subcellularLocation>
        <location evidence="1">Membrane</location>
        <topology evidence="1">Single-pass membrane protein</topology>
    </subcellularLocation>
</comment>
<dbReference type="OrthoDB" id="5058486at2759"/>
<comment type="caution">
    <text evidence="8">The sequence shown here is derived from an EMBL/GenBank/DDBJ whole genome shotgun (WGS) entry which is preliminary data.</text>
</comment>
<evidence type="ECO:0000256" key="7">
    <source>
        <dbReference type="SAM" id="SignalP"/>
    </source>
</evidence>
<evidence type="ECO:0000256" key="3">
    <source>
        <dbReference type="ARBA" id="ARBA00022989"/>
    </source>
</evidence>
<evidence type="ECO:0000313" key="9">
    <source>
        <dbReference type="Proteomes" id="UP000777438"/>
    </source>
</evidence>
<accession>A0A9P9AJB5</accession>
<sequence>MRWLLFYYLAFAILAPAARCDTRFIRPPRYDSNIDQDPSNNIRYEAGTSIAITWETDLDEITLGFVQQLGGDMIGTVYLAENTTDNRYTWKAQHDPYDYTTHQEDAIGWFTLYKPGDTDALRGSQRFNVTAPKSDSTTTAAVSTTALSLTTETSISQSTATGSSSSQETSANSDPESNSGLSPAATTGVAVAASLGSVLALAGIGLLAWKHFRRRARDSNVPSEPEEPRQPIMSILGYNKSELGGRPMNELPGHPVIYPEFAKSQPGVHEAP</sequence>
<keyword evidence="2 6" id="KW-0812">Transmembrane</keyword>
<reference evidence="8 9" key="1">
    <citation type="journal article" date="2021" name="Nat. Commun.">
        <title>Genetic determinants of endophytism in the Arabidopsis root mycobiome.</title>
        <authorList>
            <person name="Mesny F."/>
            <person name="Miyauchi S."/>
            <person name="Thiergart T."/>
            <person name="Pickel B."/>
            <person name="Atanasova L."/>
            <person name="Karlsson M."/>
            <person name="Huettel B."/>
            <person name="Barry K.W."/>
            <person name="Haridas S."/>
            <person name="Chen C."/>
            <person name="Bauer D."/>
            <person name="Andreopoulos W."/>
            <person name="Pangilinan J."/>
            <person name="LaButti K."/>
            <person name="Riley R."/>
            <person name="Lipzen A."/>
            <person name="Clum A."/>
            <person name="Drula E."/>
            <person name="Henrissat B."/>
            <person name="Kohler A."/>
            <person name="Grigoriev I.V."/>
            <person name="Martin F.M."/>
            <person name="Hacquard S."/>
        </authorList>
    </citation>
    <scope>NUCLEOTIDE SEQUENCE [LARGE SCALE GENOMIC DNA]</scope>
    <source>
        <strain evidence="8 9">MPI-CAGE-CH-0241</strain>
    </source>
</reference>
<dbReference type="InterPro" id="IPR051694">
    <property type="entry name" value="Immunoregulatory_rcpt-like"/>
</dbReference>
<name>A0A9P9AJB5_9HYPO</name>
<feature type="region of interest" description="Disordered" evidence="5">
    <location>
        <begin position="151"/>
        <end position="183"/>
    </location>
</feature>
<protein>
    <submittedName>
        <fullName evidence="8">Uncharacterized protein</fullName>
    </submittedName>
</protein>
<feature type="signal peptide" evidence="7">
    <location>
        <begin position="1"/>
        <end position="20"/>
    </location>
</feature>
<dbReference type="Proteomes" id="UP000777438">
    <property type="component" value="Unassembled WGS sequence"/>
</dbReference>
<keyword evidence="7" id="KW-0732">Signal</keyword>
<evidence type="ECO:0000256" key="5">
    <source>
        <dbReference type="SAM" id="MobiDB-lite"/>
    </source>
</evidence>
<dbReference type="EMBL" id="JAGPYM010000018">
    <property type="protein sequence ID" value="KAH6885314.1"/>
    <property type="molecule type" value="Genomic_DNA"/>
</dbReference>
<evidence type="ECO:0000256" key="6">
    <source>
        <dbReference type="SAM" id="Phobius"/>
    </source>
</evidence>
<evidence type="ECO:0000313" key="8">
    <source>
        <dbReference type="EMBL" id="KAH6885314.1"/>
    </source>
</evidence>
<dbReference type="PANTHER" id="PTHR15549">
    <property type="entry name" value="PAIRED IMMUNOGLOBULIN-LIKE TYPE 2 RECEPTOR"/>
    <property type="match status" value="1"/>
</dbReference>
<keyword evidence="9" id="KW-1185">Reference proteome</keyword>
<feature type="compositionally biased region" description="Low complexity" evidence="5">
    <location>
        <begin position="151"/>
        <end position="173"/>
    </location>
</feature>
<feature type="compositionally biased region" description="Polar residues" evidence="5">
    <location>
        <begin position="174"/>
        <end position="183"/>
    </location>
</feature>
<evidence type="ECO:0000256" key="2">
    <source>
        <dbReference type="ARBA" id="ARBA00022692"/>
    </source>
</evidence>
<keyword evidence="4 6" id="KW-0472">Membrane</keyword>
<evidence type="ECO:0000256" key="4">
    <source>
        <dbReference type="ARBA" id="ARBA00023136"/>
    </source>
</evidence>
<dbReference type="GO" id="GO:0016020">
    <property type="term" value="C:membrane"/>
    <property type="evidence" value="ECO:0007669"/>
    <property type="project" value="UniProtKB-SubCell"/>
</dbReference>
<feature type="transmembrane region" description="Helical" evidence="6">
    <location>
        <begin position="188"/>
        <end position="209"/>
    </location>
</feature>
<proteinExistence type="predicted"/>
<gene>
    <name evidence="8" type="ORF">B0T10DRAFT_576976</name>
</gene>
<dbReference type="GO" id="GO:0071944">
    <property type="term" value="C:cell periphery"/>
    <property type="evidence" value="ECO:0007669"/>
    <property type="project" value="UniProtKB-ARBA"/>
</dbReference>
<feature type="chain" id="PRO_5040404685" evidence="7">
    <location>
        <begin position="21"/>
        <end position="272"/>
    </location>
</feature>
<dbReference type="AlphaFoldDB" id="A0A9P9AJB5"/>
<organism evidence="8 9">
    <name type="scientific">Thelonectria olida</name>
    <dbReference type="NCBI Taxonomy" id="1576542"/>
    <lineage>
        <taxon>Eukaryota</taxon>
        <taxon>Fungi</taxon>
        <taxon>Dikarya</taxon>
        <taxon>Ascomycota</taxon>
        <taxon>Pezizomycotina</taxon>
        <taxon>Sordariomycetes</taxon>
        <taxon>Hypocreomycetidae</taxon>
        <taxon>Hypocreales</taxon>
        <taxon>Nectriaceae</taxon>
        <taxon>Thelonectria</taxon>
    </lineage>
</organism>
<evidence type="ECO:0000256" key="1">
    <source>
        <dbReference type="ARBA" id="ARBA00004167"/>
    </source>
</evidence>
<keyword evidence="3 6" id="KW-1133">Transmembrane helix</keyword>